<name>A0A9P5SJH8_9FUNG</name>
<evidence type="ECO:0000313" key="3">
    <source>
        <dbReference type="EMBL" id="KAF9331247.1"/>
    </source>
</evidence>
<evidence type="ECO:0000256" key="2">
    <source>
        <dbReference type="SAM" id="Phobius"/>
    </source>
</evidence>
<comment type="caution">
    <text evidence="3">The sequence shown here is derived from an EMBL/GenBank/DDBJ whole genome shotgun (WGS) entry which is preliminary data.</text>
</comment>
<feature type="region of interest" description="Disordered" evidence="1">
    <location>
        <begin position="395"/>
        <end position="614"/>
    </location>
</feature>
<keyword evidence="2" id="KW-1133">Transmembrane helix</keyword>
<evidence type="ECO:0000256" key="1">
    <source>
        <dbReference type="SAM" id="MobiDB-lite"/>
    </source>
</evidence>
<feature type="compositionally biased region" description="Low complexity" evidence="1">
    <location>
        <begin position="416"/>
        <end position="426"/>
    </location>
</feature>
<gene>
    <name evidence="3" type="ORF">BG006_005888</name>
</gene>
<evidence type="ECO:0000313" key="4">
    <source>
        <dbReference type="Proteomes" id="UP000696485"/>
    </source>
</evidence>
<accession>A0A9P5SJH8</accession>
<dbReference type="Pfam" id="PF14494">
    <property type="entry name" value="DUF4436"/>
    <property type="match status" value="1"/>
</dbReference>
<keyword evidence="2" id="KW-0472">Membrane</keyword>
<proteinExistence type="predicted"/>
<feature type="compositionally biased region" description="Low complexity" evidence="1">
    <location>
        <begin position="469"/>
        <end position="488"/>
    </location>
</feature>
<organism evidence="3 4">
    <name type="scientific">Podila minutissima</name>
    <dbReference type="NCBI Taxonomy" id="64525"/>
    <lineage>
        <taxon>Eukaryota</taxon>
        <taxon>Fungi</taxon>
        <taxon>Fungi incertae sedis</taxon>
        <taxon>Mucoromycota</taxon>
        <taxon>Mortierellomycotina</taxon>
        <taxon>Mortierellomycetes</taxon>
        <taxon>Mortierellales</taxon>
        <taxon>Mortierellaceae</taxon>
        <taxon>Podila</taxon>
    </lineage>
</organism>
<feature type="transmembrane region" description="Helical" evidence="2">
    <location>
        <begin position="201"/>
        <end position="224"/>
    </location>
</feature>
<keyword evidence="2" id="KW-0812">Transmembrane</keyword>
<feature type="transmembrane region" description="Helical" evidence="2">
    <location>
        <begin position="20"/>
        <end position="39"/>
    </location>
</feature>
<sequence>MTLFHHQTGQLRTWVRRVMWFVFVVGSLCAVVIPIFLIYRREGDGARSVVEVGPQGVSHTGDYIHVVGSVASVDFEDKNFRVHFEFTPHGTLAGDDGVLIGAVSVSLFYTTLSFPDSQIMRSVDVTMPYMQGATIDYPFDAYKSYFEILANKDREQLHRIPVSLTFLGMLQTVEFVPVVHLDPSDTYKISIEIFTKRSPTTIGFSLFIVMIMWALSIAIGIIAIQVIRNHRIPDEHILTLGIATLFALPALRETQPGIPAIGCAADVLGFYWNMAIIAISSIMILMASALRWKEPSIEKEIELVHQQHDFQSKLISEMAIPMPFPLTGGPFCTYQVKKKRMPFVMSRDLLPRSPLSTSGSSLAGSPLYSDGGHEYHHSTDGRFYCMETGHVYGDGESESEYVPHQGRQQKEGLAKSSSESASTSSSEPRRAKAGEASQRRPTMQDLEQGSLFSGSVSLPSTGHPRHCLESLSSISTPSSSSSGTGIESKPPNPSSLGRVTSESIYTAEHRPHLVRQSPLRQLHLPLYRTERTQSVAPSGNRLPTPLEEEEEEEPPRYATGWNSSAMLPHPLEDLERFRPPPRQSSRLGFRSTMESRPGDHSSIASVCTSSPPSI</sequence>
<keyword evidence="4" id="KW-1185">Reference proteome</keyword>
<reference evidence="3" key="1">
    <citation type="journal article" date="2020" name="Fungal Divers.">
        <title>Resolving the Mortierellaceae phylogeny through synthesis of multi-gene phylogenetics and phylogenomics.</title>
        <authorList>
            <person name="Vandepol N."/>
            <person name="Liber J."/>
            <person name="Desiro A."/>
            <person name="Na H."/>
            <person name="Kennedy M."/>
            <person name="Barry K."/>
            <person name="Grigoriev I.V."/>
            <person name="Miller A.N."/>
            <person name="O'Donnell K."/>
            <person name="Stajich J.E."/>
            <person name="Bonito G."/>
        </authorList>
    </citation>
    <scope>NUCLEOTIDE SEQUENCE</scope>
    <source>
        <strain evidence="3">NVP1</strain>
    </source>
</reference>
<dbReference type="InterPro" id="IPR027948">
    <property type="entry name" value="DUF4436"/>
</dbReference>
<feature type="transmembrane region" description="Helical" evidence="2">
    <location>
        <begin position="271"/>
        <end position="290"/>
    </location>
</feature>
<dbReference type="EMBL" id="JAAAUY010000338">
    <property type="protein sequence ID" value="KAF9331247.1"/>
    <property type="molecule type" value="Genomic_DNA"/>
</dbReference>
<feature type="compositionally biased region" description="Polar residues" evidence="1">
    <location>
        <begin position="439"/>
        <end position="460"/>
    </location>
</feature>
<protein>
    <submittedName>
        <fullName evidence="3">Uncharacterized protein</fullName>
    </submittedName>
</protein>
<feature type="compositionally biased region" description="Polar residues" evidence="1">
    <location>
        <begin position="602"/>
        <end position="614"/>
    </location>
</feature>
<dbReference type="AlphaFoldDB" id="A0A9P5SJH8"/>
<feature type="compositionally biased region" description="Polar residues" evidence="1">
    <location>
        <begin position="494"/>
        <end position="504"/>
    </location>
</feature>
<dbReference type="Proteomes" id="UP000696485">
    <property type="component" value="Unassembled WGS sequence"/>
</dbReference>